<dbReference type="Proteomes" id="UP000708148">
    <property type="component" value="Unassembled WGS sequence"/>
</dbReference>
<evidence type="ECO:0000313" key="2">
    <source>
        <dbReference type="Proteomes" id="UP000708148"/>
    </source>
</evidence>
<gene>
    <name evidence="1" type="ORF">OSTQU699_LOCUS10697</name>
</gene>
<protein>
    <submittedName>
        <fullName evidence="1">Uncharacterized protein</fullName>
    </submittedName>
</protein>
<keyword evidence="2" id="KW-1185">Reference proteome</keyword>
<comment type="caution">
    <text evidence="1">The sequence shown here is derived from an EMBL/GenBank/DDBJ whole genome shotgun (WGS) entry which is preliminary data.</text>
</comment>
<dbReference type="EMBL" id="CAJHUC010003099">
    <property type="protein sequence ID" value="CAD7705342.1"/>
    <property type="molecule type" value="Genomic_DNA"/>
</dbReference>
<organism evidence="1 2">
    <name type="scientific">Ostreobium quekettii</name>
    <dbReference type="NCBI Taxonomy" id="121088"/>
    <lineage>
        <taxon>Eukaryota</taxon>
        <taxon>Viridiplantae</taxon>
        <taxon>Chlorophyta</taxon>
        <taxon>core chlorophytes</taxon>
        <taxon>Ulvophyceae</taxon>
        <taxon>TCBD clade</taxon>
        <taxon>Bryopsidales</taxon>
        <taxon>Ostreobineae</taxon>
        <taxon>Ostreobiaceae</taxon>
        <taxon>Ostreobium</taxon>
    </lineage>
</organism>
<accession>A0A8S1JCQ5</accession>
<proteinExistence type="predicted"/>
<sequence>MRDPTSPPSPRPHILRTHPRGLMALRPRVAAPPAGCRARRPDALARLCRALALALLFVAACAHHLIQSFTPWLAILAPRLAAALDVRAGMRGCRGSGGSHGVKPKAPSVVSIVVTETRPGRACWERIGDLIMWCARAGMRYVFVYDPRDTAWEVACRG</sequence>
<reference evidence="1" key="1">
    <citation type="submission" date="2020-12" db="EMBL/GenBank/DDBJ databases">
        <authorList>
            <person name="Iha C."/>
        </authorList>
    </citation>
    <scope>NUCLEOTIDE SEQUENCE</scope>
</reference>
<name>A0A8S1JCQ5_9CHLO</name>
<dbReference type="AlphaFoldDB" id="A0A8S1JCQ5"/>
<evidence type="ECO:0000313" key="1">
    <source>
        <dbReference type="EMBL" id="CAD7705342.1"/>
    </source>
</evidence>